<protein>
    <submittedName>
        <fullName evidence="2">Tellurite resistance protein TehB</fullName>
    </submittedName>
</protein>
<dbReference type="STRING" id="299255.SAMN02745129_0232"/>
<feature type="domain" description="Methyltransferase" evidence="1">
    <location>
        <begin position="26"/>
        <end position="116"/>
    </location>
</feature>
<gene>
    <name evidence="2" type="ORF">SAMN02745129_0232</name>
</gene>
<reference evidence="3" key="1">
    <citation type="submission" date="2016-11" db="EMBL/GenBank/DDBJ databases">
        <authorList>
            <person name="Varghese N."/>
            <person name="Submissions S."/>
        </authorList>
    </citation>
    <scope>NUCLEOTIDE SEQUENCE [LARGE SCALE GENOMIC DNA]</scope>
    <source>
        <strain evidence="3">DSM 16917</strain>
    </source>
</reference>
<keyword evidence="3" id="KW-1185">Reference proteome</keyword>
<sequence>MHGTGQPSPLLTLAAEPLAQCPPGPVLDLACGAGRNGLALARAGLPVWFADRNRDALDKVQQQLNGEGLSGVLWHRDLEQPHRPALAGKRFAAILVFNYLHRPLLAELTQALLPGGLLIYETFLRQQATLGRPRNPDFLLKPGELQQAFASWQTIHYREGKQVDPERYSAQLVTRKPL</sequence>
<dbReference type="EMBL" id="FQXG01000011">
    <property type="protein sequence ID" value="SHI23007.1"/>
    <property type="molecule type" value="Genomic_DNA"/>
</dbReference>
<dbReference type="OrthoDB" id="9804312at2"/>
<name>A0A1M5ZFJ8_9GAMM</name>
<dbReference type="SUPFAM" id="SSF53335">
    <property type="entry name" value="S-adenosyl-L-methionine-dependent methyltransferases"/>
    <property type="match status" value="1"/>
</dbReference>
<dbReference type="Gene3D" id="3.40.50.150">
    <property type="entry name" value="Vaccinia Virus protein VP39"/>
    <property type="match status" value="1"/>
</dbReference>
<dbReference type="Pfam" id="PF13649">
    <property type="entry name" value="Methyltransf_25"/>
    <property type="match status" value="1"/>
</dbReference>
<evidence type="ECO:0000313" key="2">
    <source>
        <dbReference type="EMBL" id="SHI23007.1"/>
    </source>
</evidence>
<proteinExistence type="predicted"/>
<dbReference type="AlphaFoldDB" id="A0A1M5ZFJ8"/>
<organism evidence="2 3">
    <name type="scientific">Ferrimonas marina</name>
    <dbReference type="NCBI Taxonomy" id="299255"/>
    <lineage>
        <taxon>Bacteria</taxon>
        <taxon>Pseudomonadati</taxon>
        <taxon>Pseudomonadota</taxon>
        <taxon>Gammaproteobacteria</taxon>
        <taxon>Alteromonadales</taxon>
        <taxon>Ferrimonadaceae</taxon>
        <taxon>Ferrimonas</taxon>
    </lineage>
</organism>
<dbReference type="RefSeq" id="WP_067662329.1">
    <property type="nucleotide sequence ID" value="NZ_FQXG01000011.1"/>
</dbReference>
<dbReference type="InterPro" id="IPR041698">
    <property type="entry name" value="Methyltransf_25"/>
</dbReference>
<evidence type="ECO:0000259" key="1">
    <source>
        <dbReference type="Pfam" id="PF13649"/>
    </source>
</evidence>
<dbReference type="CDD" id="cd02440">
    <property type="entry name" value="AdoMet_MTases"/>
    <property type="match status" value="1"/>
</dbReference>
<dbReference type="Proteomes" id="UP000184268">
    <property type="component" value="Unassembled WGS sequence"/>
</dbReference>
<accession>A0A1M5ZFJ8</accession>
<dbReference type="InterPro" id="IPR029063">
    <property type="entry name" value="SAM-dependent_MTases_sf"/>
</dbReference>
<evidence type="ECO:0000313" key="3">
    <source>
        <dbReference type="Proteomes" id="UP000184268"/>
    </source>
</evidence>